<dbReference type="AlphaFoldDB" id="A0A2R7YXL5"/>
<sequence>MLGVADRGDLDRVALDVGVVGQDREHRGVGVLVEREGVVVGHGHVVDPVDGHAHGGGRAAVELVGELVAAGVVGVGGVRHDALVQDDGAVLGLA</sequence>
<organism evidence="1 2">
    <name type="scientific">Nocardioides currus</name>
    <dbReference type="NCBI Taxonomy" id="2133958"/>
    <lineage>
        <taxon>Bacteria</taxon>
        <taxon>Bacillati</taxon>
        <taxon>Actinomycetota</taxon>
        <taxon>Actinomycetes</taxon>
        <taxon>Propionibacteriales</taxon>
        <taxon>Nocardioidaceae</taxon>
        <taxon>Nocardioides</taxon>
    </lineage>
</organism>
<evidence type="ECO:0000313" key="2">
    <source>
        <dbReference type="Proteomes" id="UP000244867"/>
    </source>
</evidence>
<feature type="non-terminal residue" evidence="1">
    <location>
        <position position="94"/>
    </location>
</feature>
<accession>A0A2R7YXL5</accession>
<protein>
    <submittedName>
        <fullName evidence="1">Uncharacterized protein</fullName>
    </submittedName>
</protein>
<proteinExistence type="predicted"/>
<keyword evidence="2" id="KW-1185">Reference proteome</keyword>
<gene>
    <name evidence="1" type="ORF">C7S10_08775</name>
</gene>
<reference evidence="1 2" key="1">
    <citation type="submission" date="2018-03" db="EMBL/GenBank/DDBJ databases">
        <authorList>
            <person name="Keele B.F."/>
        </authorList>
    </citation>
    <scope>NUCLEOTIDE SEQUENCE [LARGE SCALE GENOMIC DNA]</scope>
    <source>
        <strain evidence="1 2">IB-3</strain>
    </source>
</reference>
<comment type="caution">
    <text evidence="1">The sequence shown here is derived from an EMBL/GenBank/DDBJ whole genome shotgun (WGS) entry which is preliminary data.</text>
</comment>
<dbReference type="EMBL" id="PYXZ01000003">
    <property type="protein sequence ID" value="PUA81130.1"/>
    <property type="molecule type" value="Genomic_DNA"/>
</dbReference>
<dbReference type="Proteomes" id="UP000244867">
    <property type="component" value="Unassembled WGS sequence"/>
</dbReference>
<name>A0A2R7YXL5_9ACTN</name>
<evidence type="ECO:0000313" key="1">
    <source>
        <dbReference type="EMBL" id="PUA81130.1"/>
    </source>
</evidence>